<feature type="domain" description="Mitochondrial splicing suppressor 51-like C-terminal" evidence="2">
    <location>
        <begin position="229"/>
        <end position="406"/>
    </location>
</feature>
<name>A0AAV5REG2_STABA</name>
<evidence type="ECO:0000259" key="1">
    <source>
        <dbReference type="Pfam" id="PF13824"/>
    </source>
</evidence>
<sequence length="432" mass="51143">MNRVAAFQRFQRFHGFHRFHRLHKSINRSIHTSNARHGFLREFFGLDSAETGDRPTEKNRFGMMEDSPIPEIRKRAEFIKSHALCPVTNKPIRFTCPKSGVPTHHDEAAWKSDKKYWEEQKWRQLKESNMYDVDLRSGRDFPELDFPGPTMDDQMVNLLNWDTYFYTRNYTSMDSEFQLAVATKMLTYPLTMAAVLDQYSPYNLKPRGPLTLEGLKSAAALRYTLFPEKKNGPSWQADRPMRFFIVGARMESQLPWHAWCQLAFLFPKTKIELVFIGPEAYWDRKEKVYKRIENNISERVNENLILTYYTSYFHTLHNSGDFMPYDPYLDAFFLFHPGLGSPESKADWLKSVPGFLESKCPIYVTGFHRDDMLQDWNWVHDNFKEEMDILIEPTENAFKSTKWEFNDSNPQEIYQLNQQLFAFRGKRHHITT</sequence>
<keyword evidence="4" id="KW-1185">Reference proteome</keyword>
<dbReference type="Pfam" id="PF13824">
    <property type="entry name" value="zf-Mss51"/>
    <property type="match status" value="1"/>
</dbReference>
<dbReference type="AlphaFoldDB" id="A0AAV5REG2"/>
<evidence type="ECO:0000313" key="4">
    <source>
        <dbReference type="Proteomes" id="UP001362899"/>
    </source>
</evidence>
<evidence type="ECO:0000313" key="3">
    <source>
        <dbReference type="EMBL" id="GMM49889.1"/>
    </source>
</evidence>
<dbReference type="InterPro" id="IPR046824">
    <property type="entry name" value="Mss51-like_C"/>
</dbReference>
<accession>A0AAV5REG2</accession>
<dbReference type="PANTHER" id="PTHR28069">
    <property type="entry name" value="GH20023P"/>
    <property type="match status" value="1"/>
</dbReference>
<dbReference type="Proteomes" id="UP001362899">
    <property type="component" value="Unassembled WGS sequence"/>
</dbReference>
<dbReference type="GO" id="GO:0033617">
    <property type="term" value="P:mitochondrial respiratory chain complex IV assembly"/>
    <property type="evidence" value="ECO:0007669"/>
    <property type="project" value="TreeGrafter"/>
</dbReference>
<gene>
    <name evidence="3" type="ORF">DASB73_008470</name>
</gene>
<feature type="domain" description="Mitochondrial splicing suppressor 51 zinc-finger" evidence="1">
    <location>
        <begin position="84"/>
        <end position="135"/>
    </location>
</feature>
<organism evidence="3 4">
    <name type="scientific">Starmerella bacillaris</name>
    <name type="common">Yeast</name>
    <name type="synonym">Candida zemplinina</name>
    <dbReference type="NCBI Taxonomy" id="1247836"/>
    <lineage>
        <taxon>Eukaryota</taxon>
        <taxon>Fungi</taxon>
        <taxon>Dikarya</taxon>
        <taxon>Ascomycota</taxon>
        <taxon>Saccharomycotina</taxon>
        <taxon>Dipodascomycetes</taxon>
        <taxon>Dipodascales</taxon>
        <taxon>Trichomonascaceae</taxon>
        <taxon>Starmerella</taxon>
    </lineage>
</organism>
<dbReference type="InterPro" id="IPR032717">
    <property type="entry name" value="Mss51_Znf"/>
</dbReference>
<dbReference type="Pfam" id="PF20179">
    <property type="entry name" value="MSS51_C"/>
    <property type="match status" value="1"/>
</dbReference>
<proteinExistence type="predicted"/>
<dbReference type="EMBL" id="BTGC01000003">
    <property type="protein sequence ID" value="GMM49889.1"/>
    <property type="molecule type" value="Genomic_DNA"/>
</dbReference>
<protein>
    <submittedName>
        <fullName evidence="3">Mss51 protein</fullName>
    </submittedName>
</protein>
<reference evidence="3 4" key="1">
    <citation type="journal article" date="2023" name="Elife">
        <title>Identification of key yeast species and microbe-microbe interactions impacting larval growth of Drosophila in the wild.</title>
        <authorList>
            <person name="Mure A."/>
            <person name="Sugiura Y."/>
            <person name="Maeda R."/>
            <person name="Honda K."/>
            <person name="Sakurai N."/>
            <person name="Takahashi Y."/>
            <person name="Watada M."/>
            <person name="Katoh T."/>
            <person name="Gotoh A."/>
            <person name="Gotoh Y."/>
            <person name="Taniguchi I."/>
            <person name="Nakamura K."/>
            <person name="Hayashi T."/>
            <person name="Katayama T."/>
            <person name="Uemura T."/>
            <person name="Hattori Y."/>
        </authorList>
    </citation>
    <scope>NUCLEOTIDE SEQUENCE [LARGE SCALE GENOMIC DNA]</scope>
    <source>
        <strain evidence="3 4">SB-73</strain>
    </source>
</reference>
<dbReference type="PANTHER" id="PTHR28069:SF1">
    <property type="entry name" value="PROTEIN MSS51, MITOCHONDRIAL"/>
    <property type="match status" value="1"/>
</dbReference>
<evidence type="ECO:0000259" key="2">
    <source>
        <dbReference type="Pfam" id="PF20179"/>
    </source>
</evidence>
<comment type="caution">
    <text evidence="3">The sequence shown here is derived from an EMBL/GenBank/DDBJ whole genome shotgun (WGS) entry which is preliminary data.</text>
</comment>
<dbReference type="GO" id="GO:0005739">
    <property type="term" value="C:mitochondrion"/>
    <property type="evidence" value="ECO:0007669"/>
    <property type="project" value="GOC"/>
</dbReference>